<sequence>MSELAFGLALDLGSTRPLSDQLAAAQPLLNDAVATGVTSVWVGESYHRSPQAFHLPSALITLAHLAALTPLRLGTGVLLARGYHPRRLAYEGALVDQLSGGRLTLGLGLGTPDLRGGLGGPDRPGGASLDDLLTEVRRSWTAAAPGGADAPAPVVPAPVQPGGPKLLVGGQGEAAARRAATLADGYYAATNYADELLRAQCARYLAHLPEGRSPTIAVNRLCVVDTSADRVRAATEEFGVVTRYYSSRGLWNIGGSPDGPSPVLAGSFDEVGERLERYRAWGVTQVQLRLLPVGASYRTAGRTLRLLSELI</sequence>
<keyword evidence="1" id="KW-0560">Oxidoreductase</keyword>
<dbReference type="PANTHER" id="PTHR43244:SF1">
    <property type="entry name" value="5,10-METHYLENETETRAHYDROMETHANOPTERIN REDUCTASE"/>
    <property type="match status" value="1"/>
</dbReference>
<evidence type="ECO:0000313" key="4">
    <source>
        <dbReference type="Proteomes" id="UP000281594"/>
    </source>
</evidence>
<dbReference type="Pfam" id="PF00296">
    <property type="entry name" value="Bac_luciferase"/>
    <property type="match status" value="1"/>
</dbReference>
<reference evidence="3 4" key="1">
    <citation type="journal article" date="2018" name="J. Biol. Chem.">
        <title>Discovery of the actinoplanic acid pathway in Streptomyces rapamycinicus reveals a genetically conserved synergism with rapamycin.</title>
        <authorList>
            <person name="Mrak P."/>
            <person name="Krastel P."/>
            <person name="Pivk Lukancic P."/>
            <person name="Tao J."/>
            <person name="Pistorius D."/>
            <person name="Moore C.M."/>
        </authorList>
    </citation>
    <scope>NUCLEOTIDE SEQUENCE [LARGE SCALE GENOMIC DNA]</scope>
    <source>
        <strain evidence="3 4">NRRL 5491</strain>
    </source>
</reference>
<gene>
    <name evidence="3" type="ORF">D3C57_148650</name>
</gene>
<comment type="caution">
    <text evidence="3">The sequence shown here is derived from an EMBL/GenBank/DDBJ whole genome shotgun (WGS) entry which is preliminary data.</text>
</comment>
<organism evidence="3 4">
    <name type="scientific">Streptomyces rapamycinicus (strain ATCC 29253 / DSM 41530 / NRRL 5491 / AYB-994)</name>
    <name type="common">Streptomyces hygroscopicus (strain ATCC 29253)</name>
    <dbReference type="NCBI Taxonomy" id="1343740"/>
    <lineage>
        <taxon>Bacteria</taxon>
        <taxon>Bacillati</taxon>
        <taxon>Actinomycetota</taxon>
        <taxon>Actinomycetes</taxon>
        <taxon>Kitasatosporales</taxon>
        <taxon>Streptomycetaceae</taxon>
        <taxon>Streptomyces</taxon>
        <taxon>Streptomyces violaceusniger group</taxon>
    </lineage>
</organism>
<dbReference type="HOGENOM" id="CLU_894055_0_0_11"/>
<dbReference type="EMBL" id="QYCY01000004">
    <property type="protein sequence ID" value="RLV72575.1"/>
    <property type="molecule type" value="Genomic_DNA"/>
</dbReference>
<protein>
    <recommendedName>
        <fullName evidence="2">Luciferase-like domain-containing protein</fullName>
    </recommendedName>
</protein>
<dbReference type="SUPFAM" id="SSF51679">
    <property type="entry name" value="Bacterial luciferase-like"/>
    <property type="match status" value="1"/>
</dbReference>
<feature type="domain" description="Luciferase-like" evidence="2">
    <location>
        <begin position="28"/>
        <end position="284"/>
    </location>
</feature>
<dbReference type="Gene3D" id="3.20.20.30">
    <property type="entry name" value="Luciferase-like domain"/>
    <property type="match status" value="1"/>
</dbReference>
<dbReference type="STRING" id="1343740.M271_46135"/>
<dbReference type="InterPro" id="IPR050564">
    <property type="entry name" value="F420-G6PD/mer"/>
</dbReference>
<dbReference type="PANTHER" id="PTHR43244">
    <property type="match status" value="1"/>
</dbReference>
<dbReference type="RefSeq" id="WP_020874072.1">
    <property type="nucleotide sequence ID" value="NC_022785.1"/>
</dbReference>
<dbReference type="KEGG" id="src:M271_46135"/>
<evidence type="ECO:0000259" key="2">
    <source>
        <dbReference type="Pfam" id="PF00296"/>
    </source>
</evidence>
<dbReference type="GO" id="GO:0016705">
    <property type="term" value="F:oxidoreductase activity, acting on paired donors, with incorporation or reduction of molecular oxygen"/>
    <property type="evidence" value="ECO:0007669"/>
    <property type="project" value="InterPro"/>
</dbReference>
<accession>A0A0A0NLY7</accession>
<evidence type="ECO:0000313" key="3">
    <source>
        <dbReference type="EMBL" id="RLV72575.1"/>
    </source>
</evidence>
<dbReference type="AlphaFoldDB" id="A0A0A0NLY7"/>
<evidence type="ECO:0000256" key="1">
    <source>
        <dbReference type="ARBA" id="ARBA00023002"/>
    </source>
</evidence>
<dbReference type="InterPro" id="IPR036661">
    <property type="entry name" value="Luciferase-like_sf"/>
</dbReference>
<dbReference type="Proteomes" id="UP000281594">
    <property type="component" value="Unassembled WGS sequence"/>
</dbReference>
<name>A0A0A0NLY7_STRRN</name>
<dbReference type="eggNOG" id="COG2141">
    <property type="taxonomic scope" value="Bacteria"/>
</dbReference>
<proteinExistence type="predicted"/>
<dbReference type="InterPro" id="IPR011251">
    <property type="entry name" value="Luciferase-like_dom"/>
</dbReference>